<evidence type="ECO:0000256" key="14">
    <source>
        <dbReference type="SAM" id="MobiDB-lite"/>
    </source>
</evidence>
<feature type="transmembrane region" description="Helical" evidence="13">
    <location>
        <begin position="382"/>
        <end position="405"/>
    </location>
</feature>
<evidence type="ECO:0000256" key="8">
    <source>
        <dbReference type="ARBA" id="ARBA00022824"/>
    </source>
</evidence>
<sequence length="415" mass="47729">MTTRRQVAAAANSANPTDKTNDNHVLTKPVEELSKPPRVQFSLNLPLSGKHLVSALILRLILIAVGEVVDKYLHVPYTDVDYHIFTDAARYVRKGFAPYKRDTYRYTPLISYLCLPNLYVHDSFAKVLFSVVDMLTSLVVYKIALLFSTPKLARISSLVWLYNPIALIISSRGNADSIICGLVLLTLYYRLHNKSLLTGLFLGLSIHCRMYPLIFSLPIFLSYRSYRERTRLVLGTLLSLGSLTGIFYYLYGDEFIAETYLYHLSRTDVKHNYSVHFLSQYLNVSSPLLKFVPQLVLQVVCSVRFFNINDLPLCLFLQTYLFVTFSPVLTCQYFMWYISLLIPILPTIVHIKQIAVRFAIWVAIQLLWLVPAYYLEYRGVDVFIYVGVMSAAFFLINVNIIVKLVQFYQPMKKVL</sequence>
<evidence type="ECO:0000256" key="13">
    <source>
        <dbReference type="RuleBase" id="RU365064"/>
    </source>
</evidence>
<dbReference type="GO" id="GO:0005789">
    <property type="term" value="C:endoplasmic reticulum membrane"/>
    <property type="evidence" value="ECO:0007669"/>
    <property type="project" value="UniProtKB-SubCell"/>
</dbReference>
<reference evidence="16" key="1">
    <citation type="submission" date="2025-08" db="UniProtKB">
        <authorList>
            <consortium name="RefSeq"/>
        </authorList>
    </citation>
    <scope>IDENTIFICATION</scope>
</reference>
<comment type="function">
    <text evidence="11 13">Catalytic subunit of the glycosylphosphatidylinositol-mannosyltransferase I complex which catalyzes the transfer of the first mannose, via an alpha-1,4 bond from a dolichol-phosphate-mannose (Dol-P-Man) to the glucosaminyl acyl phosphatidylinositol (GlcN-(acyl)PI) intermediate to generate alpha-D-Man-(1-&gt;4)-alpha-D-GlcN-(1-&gt;6)-(1-radyl,2-acyl-sn-glycero-3-phospho)-2-acyl-inositol and participates in the sixth step of the glycosylphosphatidylinositol-anchor biosynthesis.</text>
</comment>
<keyword evidence="7 13" id="KW-0812">Transmembrane</keyword>
<evidence type="ECO:0000256" key="7">
    <source>
        <dbReference type="ARBA" id="ARBA00022692"/>
    </source>
</evidence>
<comment type="subcellular location">
    <subcellularLocation>
        <location evidence="1 13">Endoplasmic reticulum membrane</location>
        <topology evidence="1 13">Multi-pass membrane protein</topology>
    </subcellularLocation>
</comment>
<comment type="similarity">
    <text evidence="3 13">Belongs to the PIGM family.</text>
</comment>
<keyword evidence="6 13" id="KW-0808">Transferase</keyword>
<dbReference type="GeneID" id="103509385"/>
<feature type="transmembrane region" description="Helical" evidence="13">
    <location>
        <begin position="320"/>
        <end position="342"/>
    </location>
</feature>
<feature type="transmembrane region" description="Helical" evidence="13">
    <location>
        <begin position="127"/>
        <end position="147"/>
    </location>
</feature>
<evidence type="ECO:0000256" key="9">
    <source>
        <dbReference type="ARBA" id="ARBA00022989"/>
    </source>
</evidence>
<feature type="transmembrane region" description="Helical" evidence="13">
    <location>
        <begin position="195"/>
        <end position="220"/>
    </location>
</feature>
<keyword evidence="9 13" id="KW-1133">Transmembrane helix</keyword>
<evidence type="ECO:0000256" key="6">
    <source>
        <dbReference type="ARBA" id="ARBA00022679"/>
    </source>
</evidence>
<evidence type="ECO:0000256" key="2">
    <source>
        <dbReference type="ARBA" id="ARBA00004687"/>
    </source>
</evidence>
<dbReference type="InterPro" id="IPR007704">
    <property type="entry name" value="PIG-M"/>
</dbReference>
<dbReference type="RefSeq" id="XP_008472219.2">
    <property type="nucleotide sequence ID" value="XM_008473997.3"/>
</dbReference>
<evidence type="ECO:0000256" key="5">
    <source>
        <dbReference type="ARBA" id="ARBA00022676"/>
    </source>
</evidence>
<dbReference type="GO" id="GO:0051751">
    <property type="term" value="F:alpha-1,4-mannosyltransferase activity"/>
    <property type="evidence" value="ECO:0007669"/>
    <property type="project" value="InterPro"/>
</dbReference>
<dbReference type="PaxDb" id="121845-A0A1S3D1D3"/>
<evidence type="ECO:0000256" key="10">
    <source>
        <dbReference type="ARBA" id="ARBA00023136"/>
    </source>
</evidence>
<evidence type="ECO:0000256" key="12">
    <source>
        <dbReference type="ARBA" id="ARBA00093608"/>
    </source>
</evidence>
<keyword evidence="8 13" id="KW-0256">Endoplasmic reticulum</keyword>
<dbReference type="KEGG" id="dci:103509385"/>
<dbReference type="EC" id="2.4.1.-" evidence="13"/>
<feature type="transmembrane region" description="Helical" evidence="13">
    <location>
        <begin position="354"/>
        <end position="376"/>
    </location>
</feature>
<dbReference type="GO" id="GO:1990529">
    <property type="term" value="C:glycosylphosphatidylinositol-mannosyltransferase I complex"/>
    <property type="evidence" value="ECO:0007669"/>
    <property type="project" value="TreeGrafter"/>
</dbReference>
<keyword evidence="15" id="KW-1185">Reference proteome</keyword>
<comment type="caution">
    <text evidence="13">Lacks conserved residue(s) required for the propagation of feature annotation.</text>
</comment>
<comment type="pathway">
    <text evidence="2 13">Glycolipid biosynthesis; glycosylphosphatidylinositol-anchor biosynthesis.</text>
</comment>
<evidence type="ECO:0000256" key="3">
    <source>
        <dbReference type="ARBA" id="ARBA00011071"/>
    </source>
</evidence>
<evidence type="ECO:0000313" key="16">
    <source>
        <dbReference type="RefSeq" id="XP_008472219.2"/>
    </source>
</evidence>
<dbReference type="Proteomes" id="UP000079169">
    <property type="component" value="Unplaced"/>
</dbReference>
<dbReference type="UniPathway" id="UPA00196"/>
<evidence type="ECO:0000256" key="11">
    <source>
        <dbReference type="ARBA" id="ARBA00093408"/>
    </source>
</evidence>
<dbReference type="PANTHER" id="PTHR12886">
    <property type="entry name" value="PIG-M MANNOSYLTRANSFERASE"/>
    <property type="match status" value="1"/>
</dbReference>
<dbReference type="GO" id="GO:0004376">
    <property type="term" value="F:GPI mannosyltransferase activity"/>
    <property type="evidence" value="ECO:0007669"/>
    <property type="project" value="InterPro"/>
</dbReference>
<evidence type="ECO:0000313" key="15">
    <source>
        <dbReference type="Proteomes" id="UP000079169"/>
    </source>
</evidence>
<dbReference type="PANTHER" id="PTHR12886:SF0">
    <property type="entry name" value="GPI MANNOSYLTRANSFERASE 1"/>
    <property type="match status" value="1"/>
</dbReference>
<accession>A0A1S3D1D3</accession>
<organism evidence="15 16">
    <name type="scientific">Diaphorina citri</name>
    <name type="common">Asian citrus psyllid</name>
    <dbReference type="NCBI Taxonomy" id="121845"/>
    <lineage>
        <taxon>Eukaryota</taxon>
        <taxon>Metazoa</taxon>
        <taxon>Ecdysozoa</taxon>
        <taxon>Arthropoda</taxon>
        <taxon>Hexapoda</taxon>
        <taxon>Insecta</taxon>
        <taxon>Pterygota</taxon>
        <taxon>Neoptera</taxon>
        <taxon>Paraneoptera</taxon>
        <taxon>Hemiptera</taxon>
        <taxon>Sternorrhyncha</taxon>
        <taxon>Psylloidea</taxon>
        <taxon>Psyllidae</taxon>
        <taxon>Diaphorininae</taxon>
        <taxon>Diaphorina</taxon>
    </lineage>
</organism>
<dbReference type="Pfam" id="PF05007">
    <property type="entry name" value="Mannosyl_trans"/>
    <property type="match status" value="1"/>
</dbReference>
<proteinExistence type="inferred from homology"/>
<dbReference type="STRING" id="121845.A0A1S3D1D3"/>
<feature type="transmembrane region" description="Helical" evidence="13">
    <location>
        <begin position="232"/>
        <end position="251"/>
    </location>
</feature>
<gene>
    <name evidence="16" type="primary">LOC103509385</name>
</gene>
<dbReference type="GO" id="GO:0006506">
    <property type="term" value="P:GPI anchor biosynthetic process"/>
    <property type="evidence" value="ECO:0007669"/>
    <property type="project" value="UniProtKB-UniPathway"/>
</dbReference>
<keyword evidence="10 13" id="KW-0472">Membrane</keyword>
<protein>
    <recommendedName>
        <fullName evidence="12 13">GPI alpha-1,4-mannosyltransferase I, catalytic subunit</fullName>
        <ecNumber evidence="13">2.4.1.-</ecNumber>
    </recommendedName>
    <alternativeName>
        <fullName evidence="13">GPI mannosyltransferase I</fullName>
    </alternativeName>
</protein>
<evidence type="ECO:0000256" key="1">
    <source>
        <dbReference type="ARBA" id="ARBA00004477"/>
    </source>
</evidence>
<feature type="region of interest" description="Disordered" evidence="14">
    <location>
        <begin position="1"/>
        <end position="23"/>
    </location>
</feature>
<dbReference type="CTD" id="37470"/>
<name>A0A1S3D1D3_DIACI</name>
<dbReference type="AlphaFoldDB" id="A0A1S3D1D3"/>
<evidence type="ECO:0000256" key="4">
    <source>
        <dbReference type="ARBA" id="ARBA00022502"/>
    </source>
</evidence>
<keyword evidence="5 13" id="KW-0328">Glycosyltransferase</keyword>
<keyword evidence="4 13" id="KW-0337">GPI-anchor biosynthesis</keyword>